<evidence type="ECO:0000313" key="4">
    <source>
        <dbReference type="Proteomes" id="UP000886845"/>
    </source>
</evidence>
<dbReference type="GO" id="GO:0016783">
    <property type="term" value="F:sulfurtransferase activity"/>
    <property type="evidence" value="ECO:0007669"/>
    <property type="project" value="InterPro"/>
</dbReference>
<dbReference type="NCBIfam" id="TIGR00268">
    <property type="entry name" value="ATP-dependent sacrificial sulfur transferase LarE"/>
    <property type="match status" value="1"/>
</dbReference>
<reference evidence="3" key="1">
    <citation type="submission" date="2020-10" db="EMBL/GenBank/DDBJ databases">
        <authorList>
            <person name="Gilroy R."/>
        </authorList>
    </citation>
    <scope>NUCLEOTIDE SEQUENCE</scope>
    <source>
        <strain evidence="3">35461</strain>
    </source>
</reference>
<dbReference type="AlphaFoldDB" id="A0A9D1T2P6"/>
<dbReference type="EMBL" id="DVOR01000156">
    <property type="protein sequence ID" value="HIV09417.1"/>
    <property type="molecule type" value="Genomic_DNA"/>
</dbReference>
<sequence>MTRDLTRLLEWLRPHAAGGVALAYSGGVDSAVLLAALAELRRETSFPCLALTLRTPLQRQAETDEARALAERLGVPWRLVEADPLAAPAVSANAPDRCYACKRLMMARLREAAAGFALLIDGSNADDRRAPNRPGLRALDELGVRSPLAALGLPKPAVRDLARALALPDPDRPATPCLATRFPYGTPLTEARLRRVEAAEERLRALLPQTRDLRLRDHGDLARLEVPAADFPRVLERREALLAALRPLGYRFVTLDLAAFRSGSFD</sequence>
<proteinExistence type="predicted"/>
<dbReference type="GO" id="GO:0004066">
    <property type="term" value="F:asparagine synthase (glutamine-hydrolyzing) activity"/>
    <property type="evidence" value="ECO:0007669"/>
    <property type="project" value="InterPro"/>
</dbReference>
<dbReference type="InterPro" id="IPR001962">
    <property type="entry name" value="Asn_synthase"/>
</dbReference>
<organism evidence="3 4">
    <name type="scientific">Candidatus Spyradenecus faecavium</name>
    <dbReference type="NCBI Taxonomy" id="2840947"/>
    <lineage>
        <taxon>Bacteria</taxon>
        <taxon>Pseudomonadati</taxon>
        <taxon>Lentisphaerota</taxon>
        <taxon>Lentisphaeria</taxon>
        <taxon>Lentisphaerales</taxon>
        <taxon>Lentisphaeraceae</taxon>
        <taxon>Lentisphaeraceae incertae sedis</taxon>
        <taxon>Candidatus Spyradenecus</taxon>
    </lineage>
</organism>
<accession>A0A9D1T2P6</accession>
<comment type="caution">
    <text evidence="3">The sequence shown here is derived from an EMBL/GenBank/DDBJ whole genome shotgun (WGS) entry which is preliminary data.</text>
</comment>
<dbReference type="SUPFAM" id="SSF52402">
    <property type="entry name" value="Adenine nucleotide alpha hydrolases-like"/>
    <property type="match status" value="1"/>
</dbReference>
<dbReference type="Gene3D" id="3.40.50.620">
    <property type="entry name" value="HUPs"/>
    <property type="match status" value="1"/>
</dbReference>
<feature type="active site" description="Nucleophile and sulfur donor" evidence="1">
    <location>
        <position position="177"/>
    </location>
</feature>
<dbReference type="Proteomes" id="UP000886845">
    <property type="component" value="Unassembled WGS sequence"/>
</dbReference>
<feature type="domain" description="Asparagine synthetase" evidence="2">
    <location>
        <begin position="22"/>
        <end position="87"/>
    </location>
</feature>
<protein>
    <submittedName>
        <fullName evidence="3">ATP-dependent sacrificial sulfur transferase LarE</fullName>
    </submittedName>
</protein>
<dbReference type="PIRSF" id="PIRSF006661">
    <property type="entry name" value="PP-lp_UCP006661"/>
    <property type="match status" value="1"/>
</dbReference>
<dbReference type="InterPro" id="IPR005232">
    <property type="entry name" value="LarE"/>
</dbReference>
<reference evidence="3" key="2">
    <citation type="journal article" date="2021" name="PeerJ">
        <title>Extensive microbial diversity within the chicken gut microbiome revealed by metagenomics and culture.</title>
        <authorList>
            <person name="Gilroy R."/>
            <person name="Ravi A."/>
            <person name="Getino M."/>
            <person name="Pursley I."/>
            <person name="Horton D.L."/>
            <person name="Alikhan N.F."/>
            <person name="Baker D."/>
            <person name="Gharbi K."/>
            <person name="Hall N."/>
            <person name="Watson M."/>
            <person name="Adriaenssens E.M."/>
            <person name="Foster-Nyarko E."/>
            <person name="Jarju S."/>
            <person name="Secka A."/>
            <person name="Antonio M."/>
            <person name="Oren A."/>
            <person name="Chaudhuri R.R."/>
            <person name="La Ragione R."/>
            <person name="Hildebrand F."/>
            <person name="Pallen M.J."/>
        </authorList>
    </citation>
    <scope>NUCLEOTIDE SEQUENCE</scope>
    <source>
        <strain evidence="3">35461</strain>
    </source>
</reference>
<dbReference type="PANTHER" id="PTHR43169">
    <property type="entry name" value="EXSB FAMILY PROTEIN"/>
    <property type="match status" value="1"/>
</dbReference>
<evidence type="ECO:0000313" key="3">
    <source>
        <dbReference type="EMBL" id="HIV09417.1"/>
    </source>
</evidence>
<dbReference type="Pfam" id="PF00733">
    <property type="entry name" value="Asn_synthase"/>
    <property type="match status" value="1"/>
</dbReference>
<gene>
    <name evidence="3" type="primary">larE</name>
    <name evidence="3" type="ORF">IAC79_04815</name>
</gene>
<evidence type="ECO:0000259" key="2">
    <source>
        <dbReference type="Pfam" id="PF00733"/>
    </source>
</evidence>
<dbReference type="InterPro" id="IPR052188">
    <property type="entry name" value="Ni-pincer_cofactor_biosynth"/>
</dbReference>
<keyword evidence="3" id="KW-0808">Transferase</keyword>
<name>A0A9D1T2P6_9BACT</name>
<evidence type="ECO:0000256" key="1">
    <source>
        <dbReference type="PIRSR" id="PIRSR006661-1"/>
    </source>
</evidence>
<dbReference type="InterPro" id="IPR014729">
    <property type="entry name" value="Rossmann-like_a/b/a_fold"/>
</dbReference>
<dbReference type="GO" id="GO:0006529">
    <property type="term" value="P:asparagine biosynthetic process"/>
    <property type="evidence" value="ECO:0007669"/>
    <property type="project" value="InterPro"/>
</dbReference>
<dbReference type="PANTHER" id="PTHR43169:SF2">
    <property type="entry name" value="NAD_GMP SYNTHASE DOMAIN-CONTAINING PROTEIN"/>
    <property type="match status" value="1"/>
</dbReference>